<accession>A0AAV2ZBQ9</accession>
<keyword evidence="2" id="KW-1185">Reference proteome</keyword>
<dbReference type="Proteomes" id="UP001146120">
    <property type="component" value="Unassembled WGS sequence"/>
</dbReference>
<dbReference type="AlphaFoldDB" id="A0AAV2ZBQ9"/>
<reference evidence="1" key="2">
    <citation type="journal article" date="2023" name="Microbiol Resour">
        <title>Decontamination and Annotation of the Draft Genome Sequence of the Oomycete Lagenidium giganteum ARSEF 373.</title>
        <authorList>
            <person name="Morgan W.R."/>
            <person name="Tartar A."/>
        </authorList>
    </citation>
    <scope>NUCLEOTIDE SEQUENCE</scope>
    <source>
        <strain evidence="1">ARSEF 373</strain>
    </source>
</reference>
<sequence>MCDQEELNRELRALTFLSAKKR</sequence>
<evidence type="ECO:0000313" key="1">
    <source>
        <dbReference type="EMBL" id="DBA03400.1"/>
    </source>
</evidence>
<reference evidence="1" key="1">
    <citation type="submission" date="2022-11" db="EMBL/GenBank/DDBJ databases">
        <authorList>
            <person name="Morgan W.R."/>
            <person name="Tartar A."/>
        </authorList>
    </citation>
    <scope>NUCLEOTIDE SEQUENCE</scope>
    <source>
        <strain evidence="1">ARSEF 373</strain>
    </source>
</reference>
<proteinExistence type="predicted"/>
<dbReference type="EMBL" id="DAKRPA010000019">
    <property type="protein sequence ID" value="DBA03400.1"/>
    <property type="molecule type" value="Genomic_DNA"/>
</dbReference>
<organism evidence="1 2">
    <name type="scientific">Lagenidium giganteum</name>
    <dbReference type="NCBI Taxonomy" id="4803"/>
    <lineage>
        <taxon>Eukaryota</taxon>
        <taxon>Sar</taxon>
        <taxon>Stramenopiles</taxon>
        <taxon>Oomycota</taxon>
        <taxon>Peronosporomycetes</taxon>
        <taxon>Pythiales</taxon>
        <taxon>Pythiaceae</taxon>
    </lineage>
</organism>
<name>A0AAV2ZBQ9_9STRA</name>
<comment type="caution">
    <text evidence="1">The sequence shown here is derived from an EMBL/GenBank/DDBJ whole genome shotgun (WGS) entry which is preliminary data.</text>
</comment>
<gene>
    <name evidence="1" type="ORF">N0F65_002808</name>
</gene>
<evidence type="ECO:0000313" key="2">
    <source>
        <dbReference type="Proteomes" id="UP001146120"/>
    </source>
</evidence>
<protein>
    <submittedName>
        <fullName evidence="1">Uncharacterized protein</fullName>
    </submittedName>
</protein>